<name>A0A3D8Y3I1_9BACT</name>
<dbReference type="SUPFAM" id="SSF69318">
    <property type="entry name" value="Integrin alpha N-terminal domain"/>
    <property type="match status" value="1"/>
</dbReference>
<dbReference type="AlphaFoldDB" id="A0A3D8Y3I1"/>
<evidence type="ECO:0000256" key="1">
    <source>
        <dbReference type="ARBA" id="ARBA00022729"/>
    </source>
</evidence>
<accession>A0A3D8Y3I1</accession>
<dbReference type="EMBL" id="QNUL01000035">
    <property type="protein sequence ID" value="REA56696.1"/>
    <property type="molecule type" value="Genomic_DNA"/>
</dbReference>
<dbReference type="InterPro" id="IPR011041">
    <property type="entry name" value="Quinoprot_gluc/sorb_DH_b-prop"/>
</dbReference>
<dbReference type="InterPro" id="IPR028994">
    <property type="entry name" value="Integrin_alpha_N"/>
</dbReference>
<organism evidence="2 3">
    <name type="scientific">Dyadobacter luteus</name>
    <dbReference type="NCBI Taxonomy" id="2259619"/>
    <lineage>
        <taxon>Bacteria</taxon>
        <taxon>Pseudomonadati</taxon>
        <taxon>Bacteroidota</taxon>
        <taxon>Cytophagia</taxon>
        <taxon>Cytophagales</taxon>
        <taxon>Spirosomataceae</taxon>
        <taxon>Dyadobacter</taxon>
    </lineage>
</organism>
<dbReference type="Gene3D" id="2.130.10.130">
    <property type="entry name" value="Integrin alpha, N-terminal"/>
    <property type="match status" value="2"/>
</dbReference>
<dbReference type="InterPro" id="IPR013517">
    <property type="entry name" value="FG-GAP"/>
</dbReference>
<gene>
    <name evidence="2" type="ORF">DSL64_26015</name>
</gene>
<evidence type="ECO:0000313" key="2">
    <source>
        <dbReference type="EMBL" id="REA56696.1"/>
    </source>
</evidence>
<reference evidence="2 3" key="1">
    <citation type="submission" date="2018-07" db="EMBL/GenBank/DDBJ databases">
        <title>Dyadobacter roseus sp. nov., isolated from rose rhizosphere soil.</title>
        <authorList>
            <person name="Chen L."/>
        </authorList>
    </citation>
    <scope>NUCLEOTIDE SEQUENCE [LARGE SCALE GENOMIC DNA]</scope>
    <source>
        <strain evidence="2 3">RS19</strain>
    </source>
</reference>
<dbReference type="SUPFAM" id="SSF50952">
    <property type="entry name" value="Soluble quinoprotein glucose dehydrogenase"/>
    <property type="match status" value="1"/>
</dbReference>
<comment type="caution">
    <text evidence="2">The sequence shown here is derived from an EMBL/GenBank/DDBJ whole genome shotgun (WGS) entry which is preliminary data.</text>
</comment>
<sequence length="537" mass="59972">MVSLLSNKTPVTNKLDNDTKRGSFQTASFCIFKLSHSLFTIVLTRVLLFLICLTLCFSCKKSQDNAKEVAGKQLSDKYCSSCHLPVSPETLDKETWKKRVLPAMAKQLGLEVFQNSGYYQNPQSAISIEDWNSILAYYDSWAPVQLSAAKVPVAPAKDWSIFQLQKPKISSSIATTTLAVINQYTGNIFTSDSETGKLYQWDKNLNLTRSSQLPSPAVHIEFSSDKQALITAIGEMKAMDIASGAVLLAKNDIHSATPVATNLIRPIHTVSADFDKDGLTDYVTSSFGHNKGGLYLTRQKSNNQFETIPIREVAGATQSIVVDFNNDGWTDIVTLFAHGDEGIWLFLNDKKGGFETKNLLRFPPVYGSSSFQLTDINKDGKLDIIYTSGDNSDYSRILKPYHGLYIFTNEGELNFKQRYFYPINGATKVVASDFDLDGDTDLISIAFFADLKNNPQEGVMYFENQNPADRNNFNFTPHAIPVNREGRWITMDVKDADGDGDPDVILGNYSKGFLNERNFTPDWNISTPFILLKNKTR</sequence>
<dbReference type="Proteomes" id="UP000256373">
    <property type="component" value="Unassembled WGS sequence"/>
</dbReference>
<dbReference type="Pfam" id="PF13517">
    <property type="entry name" value="FG-GAP_3"/>
    <property type="match status" value="1"/>
</dbReference>
<keyword evidence="3" id="KW-1185">Reference proteome</keyword>
<protein>
    <submittedName>
        <fullName evidence="2">VCBS repeat-containing protein</fullName>
    </submittedName>
</protein>
<dbReference type="PANTHER" id="PTHR44103">
    <property type="entry name" value="PROPROTEIN CONVERTASE P"/>
    <property type="match status" value="1"/>
</dbReference>
<evidence type="ECO:0000313" key="3">
    <source>
        <dbReference type="Proteomes" id="UP000256373"/>
    </source>
</evidence>
<keyword evidence="1" id="KW-0732">Signal</keyword>
<proteinExistence type="predicted"/>
<dbReference type="PANTHER" id="PTHR44103:SF1">
    <property type="entry name" value="PROPROTEIN CONVERTASE P"/>
    <property type="match status" value="1"/>
</dbReference>